<keyword evidence="3" id="KW-1185">Reference proteome</keyword>
<gene>
    <name evidence="2" type="ORF">IC229_31465</name>
</gene>
<dbReference type="EMBL" id="JACWZY010000047">
    <property type="protein sequence ID" value="MBD2705183.1"/>
    <property type="molecule type" value="Genomic_DNA"/>
</dbReference>
<reference evidence="2" key="1">
    <citation type="submission" date="2020-09" db="EMBL/GenBank/DDBJ databases">
        <authorList>
            <person name="Kim M.K."/>
        </authorList>
    </citation>
    <scope>NUCLEOTIDE SEQUENCE</scope>
    <source>
        <strain evidence="2">BT702</strain>
    </source>
</reference>
<keyword evidence="1" id="KW-1133">Transmembrane helix</keyword>
<dbReference type="RefSeq" id="WP_190892379.1">
    <property type="nucleotide sequence ID" value="NZ_JACWZY010000047.1"/>
</dbReference>
<name>A0A927AVG9_9BACT</name>
<feature type="transmembrane region" description="Helical" evidence="1">
    <location>
        <begin position="51"/>
        <end position="71"/>
    </location>
</feature>
<organism evidence="2 3">
    <name type="scientific">Spirosoma profusum</name>
    <dbReference type="NCBI Taxonomy" id="2771354"/>
    <lineage>
        <taxon>Bacteria</taxon>
        <taxon>Pseudomonadati</taxon>
        <taxon>Bacteroidota</taxon>
        <taxon>Cytophagia</taxon>
        <taxon>Cytophagales</taxon>
        <taxon>Cytophagaceae</taxon>
        <taxon>Spirosoma</taxon>
    </lineage>
</organism>
<evidence type="ECO:0000313" key="2">
    <source>
        <dbReference type="EMBL" id="MBD2705183.1"/>
    </source>
</evidence>
<evidence type="ECO:0000256" key="1">
    <source>
        <dbReference type="SAM" id="Phobius"/>
    </source>
</evidence>
<keyword evidence="1" id="KW-0812">Transmembrane</keyword>
<feature type="transmembrane region" description="Helical" evidence="1">
    <location>
        <begin position="7"/>
        <end position="31"/>
    </location>
</feature>
<protein>
    <submittedName>
        <fullName evidence="2">Uncharacterized protein</fullName>
    </submittedName>
</protein>
<sequence>MKSLFHLIFEIIKIGVLSSAYALLLLVILKLVQAYSSKAWVNRVLRNKVRFWLYTTLSISVALFFFMFTYYGDHGLGDSSRLPIGYGKDVKQINGTDTFIESEDGGQLGITIFNYDNSYLYAEIQKQSDEENRYVVWNLRTDDWIFYKTKGDYVKYVTDKNYIPIDKFEDFTAFYRTYWGGWRFIFLP</sequence>
<accession>A0A927AVG9</accession>
<comment type="caution">
    <text evidence="2">The sequence shown here is derived from an EMBL/GenBank/DDBJ whole genome shotgun (WGS) entry which is preliminary data.</text>
</comment>
<keyword evidence="1" id="KW-0472">Membrane</keyword>
<evidence type="ECO:0000313" key="3">
    <source>
        <dbReference type="Proteomes" id="UP000598820"/>
    </source>
</evidence>
<dbReference type="Proteomes" id="UP000598820">
    <property type="component" value="Unassembled WGS sequence"/>
</dbReference>
<dbReference type="AlphaFoldDB" id="A0A927AVG9"/>
<proteinExistence type="predicted"/>